<evidence type="ECO:0000313" key="2">
    <source>
        <dbReference type="Proteomes" id="UP001145114"/>
    </source>
</evidence>
<organism evidence="1 2">
    <name type="scientific">Spiromyces aspiralis</name>
    <dbReference type="NCBI Taxonomy" id="68401"/>
    <lineage>
        <taxon>Eukaryota</taxon>
        <taxon>Fungi</taxon>
        <taxon>Fungi incertae sedis</taxon>
        <taxon>Zoopagomycota</taxon>
        <taxon>Kickxellomycotina</taxon>
        <taxon>Kickxellomycetes</taxon>
        <taxon>Kickxellales</taxon>
        <taxon>Kickxellaceae</taxon>
        <taxon>Spiromyces</taxon>
    </lineage>
</organism>
<dbReference type="Proteomes" id="UP001145114">
    <property type="component" value="Unassembled WGS sequence"/>
</dbReference>
<dbReference type="EMBL" id="JAMZIH010007996">
    <property type="protein sequence ID" value="KAJ1672683.1"/>
    <property type="molecule type" value="Genomic_DNA"/>
</dbReference>
<comment type="caution">
    <text evidence="1">The sequence shown here is derived from an EMBL/GenBank/DDBJ whole genome shotgun (WGS) entry which is preliminary data.</text>
</comment>
<protein>
    <submittedName>
        <fullName evidence="1">Peptidyl-prolyl cis-trans isomerase cyp15</fullName>
        <ecNumber evidence="1">5.2.1.8</ecNumber>
    </submittedName>
</protein>
<proteinExistence type="predicted"/>
<sequence length="226" mass="25724">MTDKIHSSQVKLMAVSRGGEDGRRYLNQRLRFTCADYNPPAHCVVSVDVTGMVEYWVPEEPYNIPDTVDFEVKSQTDLYEFKKKKAVPLSLTFSPDFSLFACICGGDLNVRVFRFRTGKLYREYDESITAVTNLHQAKMLGVKIDDMEFGRRIALERELLKGPQSRYCNVVFDESGYFLTYGTLVGIKTINIYTNRVVSILGSTEPHRFINLALFQGSSKKSKVSL</sequence>
<dbReference type="EC" id="5.2.1.8" evidence="1"/>
<accession>A0ACC1HC63</accession>
<feature type="non-terminal residue" evidence="1">
    <location>
        <position position="226"/>
    </location>
</feature>
<evidence type="ECO:0000313" key="1">
    <source>
        <dbReference type="EMBL" id="KAJ1672683.1"/>
    </source>
</evidence>
<name>A0ACC1HC63_9FUNG</name>
<keyword evidence="2" id="KW-1185">Reference proteome</keyword>
<gene>
    <name evidence="1" type="primary">cyp15_2</name>
    <name evidence="1" type="ORF">EV182_006707</name>
</gene>
<keyword evidence="1" id="KW-0413">Isomerase</keyword>
<reference evidence="1" key="1">
    <citation type="submission" date="2022-06" db="EMBL/GenBank/DDBJ databases">
        <title>Phylogenomic reconstructions and comparative analyses of Kickxellomycotina fungi.</title>
        <authorList>
            <person name="Reynolds N.K."/>
            <person name="Stajich J.E."/>
            <person name="Barry K."/>
            <person name="Grigoriev I.V."/>
            <person name="Crous P."/>
            <person name="Smith M.E."/>
        </authorList>
    </citation>
    <scope>NUCLEOTIDE SEQUENCE</scope>
    <source>
        <strain evidence="1">RSA 2271</strain>
    </source>
</reference>